<organism evidence="1 2">
    <name type="scientific">Danaus chrysippus</name>
    <name type="common">African queen</name>
    <dbReference type="NCBI Taxonomy" id="151541"/>
    <lineage>
        <taxon>Eukaryota</taxon>
        <taxon>Metazoa</taxon>
        <taxon>Ecdysozoa</taxon>
        <taxon>Arthropoda</taxon>
        <taxon>Hexapoda</taxon>
        <taxon>Insecta</taxon>
        <taxon>Pterygota</taxon>
        <taxon>Neoptera</taxon>
        <taxon>Endopterygota</taxon>
        <taxon>Lepidoptera</taxon>
        <taxon>Glossata</taxon>
        <taxon>Ditrysia</taxon>
        <taxon>Papilionoidea</taxon>
        <taxon>Nymphalidae</taxon>
        <taxon>Danainae</taxon>
        <taxon>Danaini</taxon>
        <taxon>Danaina</taxon>
        <taxon>Danaus</taxon>
        <taxon>Anosia</taxon>
    </lineage>
</organism>
<dbReference type="EMBL" id="CAKASE010000046">
    <property type="protein sequence ID" value="CAG9560866.1"/>
    <property type="molecule type" value="Genomic_DNA"/>
</dbReference>
<accession>A0A8J2QI48</accession>
<proteinExistence type="predicted"/>
<dbReference type="Proteomes" id="UP000789524">
    <property type="component" value="Unassembled WGS sequence"/>
</dbReference>
<comment type="caution">
    <text evidence="1">The sequence shown here is derived from an EMBL/GenBank/DDBJ whole genome shotgun (WGS) entry which is preliminary data.</text>
</comment>
<evidence type="ECO:0000313" key="2">
    <source>
        <dbReference type="Proteomes" id="UP000789524"/>
    </source>
</evidence>
<evidence type="ECO:0000313" key="1">
    <source>
        <dbReference type="EMBL" id="CAG9560866.1"/>
    </source>
</evidence>
<keyword evidence="2" id="KW-1185">Reference proteome</keyword>
<dbReference type="AlphaFoldDB" id="A0A8J2QI48"/>
<sequence>MFQDEGSTSSPPGGPSLESVGVCVLLNVRHMSDCNSIYKNSHGARGGLHTWIREGMDRWRGEGGDTMYTNMSYTVESVLQVKPDTSTPGDMFGEYDSLDN</sequence>
<gene>
    <name evidence="1" type="ORF">DCHRY22_LOCUS2463</name>
</gene>
<reference evidence="1" key="1">
    <citation type="submission" date="2021-09" db="EMBL/GenBank/DDBJ databases">
        <authorList>
            <person name="Martin H S."/>
        </authorList>
    </citation>
    <scope>NUCLEOTIDE SEQUENCE</scope>
</reference>
<name>A0A8J2QI48_9NEOP</name>
<protein>
    <submittedName>
        <fullName evidence="1">(African queen) hypothetical protein</fullName>
    </submittedName>
</protein>